<keyword evidence="3 7" id="KW-0812">Transmembrane</keyword>
<dbReference type="PROSITE" id="PS50283">
    <property type="entry name" value="NA_SOLUT_SYMP_3"/>
    <property type="match status" value="1"/>
</dbReference>
<dbReference type="PANTHER" id="PTHR11819:SF195">
    <property type="entry name" value="SODIUM_GLUCOSE COTRANSPORTER 4"/>
    <property type="match status" value="1"/>
</dbReference>
<proteinExistence type="inferred from homology"/>
<dbReference type="EMBL" id="FMVT01000001">
    <property type="protein sequence ID" value="SCX93211.1"/>
    <property type="molecule type" value="Genomic_DNA"/>
</dbReference>
<feature type="transmembrane region" description="Helical" evidence="7">
    <location>
        <begin position="189"/>
        <end position="212"/>
    </location>
</feature>
<evidence type="ECO:0000256" key="3">
    <source>
        <dbReference type="ARBA" id="ARBA00022692"/>
    </source>
</evidence>
<evidence type="ECO:0000256" key="6">
    <source>
        <dbReference type="RuleBase" id="RU362091"/>
    </source>
</evidence>
<evidence type="ECO:0000313" key="9">
    <source>
        <dbReference type="Proteomes" id="UP000199502"/>
    </source>
</evidence>
<evidence type="ECO:0000256" key="2">
    <source>
        <dbReference type="ARBA" id="ARBA00006434"/>
    </source>
</evidence>
<reference evidence="8 9" key="1">
    <citation type="submission" date="2016-10" db="EMBL/GenBank/DDBJ databases">
        <authorList>
            <person name="de Groot N.N."/>
        </authorList>
    </citation>
    <scope>NUCLEOTIDE SEQUENCE [LARGE SCALE GENOMIC DNA]</scope>
    <source>
        <strain evidence="8 9">CGMCC 1.8925</strain>
    </source>
</reference>
<keyword evidence="5 7" id="KW-0472">Membrane</keyword>
<gene>
    <name evidence="8" type="ORF">SAMN05660710_00263</name>
</gene>
<dbReference type="GO" id="GO:0005886">
    <property type="term" value="C:plasma membrane"/>
    <property type="evidence" value="ECO:0007669"/>
    <property type="project" value="TreeGrafter"/>
</dbReference>
<dbReference type="RefSeq" id="WP_090739702.1">
    <property type="nucleotide sequence ID" value="NZ_FMVT01000001.1"/>
</dbReference>
<dbReference type="STRING" id="336292.SAMN05660710_00263"/>
<dbReference type="Proteomes" id="UP000199502">
    <property type="component" value="Unassembled WGS sequence"/>
</dbReference>
<feature type="transmembrane region" description="Helical" evidence="7">
    <location>
        <begin position="509"/>
        <end position="525"/>
    </location>
</feature>
<comment type="subcellular location">
    <subcellularLocation>
        <location evidence="1">Membrane</location>
        <topology evidence="1">Multi-pass membrane protein</topology>
    </subcellularLocation>
</comment>
<keyword evidence="4 7" id="KW-1133">Transmembrane helix</keyword>
<name>A0A1G5BSV1_9RHOB</name>
<feature type="transmembrane region" description="Helical" evidence="7">
    <location>
        <begin position="49"/>
        <end position="71"/>
    </location>
</feature>
<keyword evidence="9" id="KW-1185">Reference proteome</keyword>
<dbReference type="InterPro" id="IPR001734">
    <property type="entry name" value="Na/solute_symporter"/>
</dbReference>
<comment type="similarity">
    <text evidence="2 6">Belongs to the sodium:solute symporter (SSF) (TC 2.A.21) family.</text>
</comment>
<dbReference type="GO" id="GO:0005412">
    <property type="term" value="F:D-glucose:sodium symporter activity"/>
    <property type="evidence" value="ECO:0007669"/>
    <property type="project" value="TreeGrafter"/>
</dbReference>
<organism evidence="8 9">
    <name type="scientific">Paracoccus tibetensis</name>
    <dbReference type="NCBI Taxonomy" id="336292"/>
    <lineage>
        <taxon>Bacteria</taxon>
        <taxon>Pseudomonadati</taxon>
        <taxon>Pseudomonadota</taxon>
        <taxon>Alphaproteobacteria</taxon>
        <taxon>Rhodobacterales</taxon>
        <taxon>Paracoccaceae</taxon>
        <taxon>Paracoccus</taxon>
    </lineage>
</organism>
<feature type="transmembrane region" description="Helical" evidence="7">
    <location>
        <begin position="83"/>
        <end position="102"/>
    </location>
</feature>
<dbReference type="InterPro" id="IPR038377">
    <property type="entry name" value="Na/Glc_symporter_sf"/>
</dbReference>
<protein>
    <submittedName>
        <fullName evidence="8">Solute:Na+ symporter, SSS family</fullName>
    </submittedName>
</protein>
<evidence type="ECO:0000256" key="5">
    <source>
        <dbReference type="ARBA" id="ARBA00023136"/>
    </source>
</evidence>
<evidence type="ECO:0000256" key="1">
    <source>
        <dbReference type="ARBA" id="ARBA00004141"/>
    </source>
</evidence>
<dbReference type="PANTHER" id="PTHR11819">
    <property type="entry name" value="SOLUTE CARRIER FAMILY 5"/>
    <property type="match status" value="1"/>
</dbReference>
<feature type="transmembrane region" description="Helical" evidence="7">
    <location>
        <begin position="6"/>
        <end position="28"/>
    </location>
</feature>
<evidence type="ECO:0000256" key="4">
    <source>
        <dbReference type="ARBA" id="ARBA00022989"/>
    </source>
</evidence>
<dbReference type="NCBIfam" id="TIGR00813">
    <property type="entry name" value="sss"/>
    <property type="match status" value="1"/>
</dbReference>
<feature type="transmembrane region" description="Helical" evidence="7">
    <location>
        <begin position="157"/>
        <end position="177"/>
    </location>
</feature>
<dbReference type="Gene3D" id="1.20.1730.10">
    <property type="entry name" value="Sodium/glucose cotransporter"/>
    <property type="match status" value="1"/>
</dbReference>
<dbReference type="Pfam" id="PF00474">
    <property type="entry name" value="SSF"/>
    <property type="match status" value="1"/>
</dbReference>
<feature type="transmembrane region" description="Helical" evidence="7">
    <location>
        <begin position="370"/>
        <end position="393"/>
    </location>
</feature>
<feature type="transmembrane region" description="Helical" evidence="7">
    <location>
        <begin position="452"/>
        <end position="471"/>
    </location>
</feature>
<evidence type="ECO:0000313" key="8">
    <source>
        <dbReference type="EMBL" id="SCX93211.1"/>
    </source>
</evidence>
<dbReference type="OrthoDB" id="9814523at2"/>
<feature type="transmembrane region" description="Helical" evidence="7">
    <location>
        <begin position="399"/>
        <end position="418"/>
    </location>
</feature>
<feature type="transmembrane region" description="Helical" evidence="7">
    <location>
        <begin position="123"/>
        <end position="145"/>
    </location>
</feature>
<sequence length="526" mass="57441">MPDFEVSAIDLSIAAIYVVTVLAIGLWLSRKQEDSEGYFLGGRGAIWPVIGISLMSANLSGTSFVGLAGAGYGDGIAVWNYEWMGTLVLIFFALFILPFYLRSKVNTMPEFLEQRYDRRARKVFAAFSIFTAIFIDSAGALFAGALTMQLLFPDMPLWTLIAIIAALGGGYVIFGGLKAVMITDTIQGVLLLVVGTIVFVMVFMQLGSSWEAVRAAAPEGGFTIAKPADDDFLPWPGIFTGVIWLSFYYWTTNHVVVQKVLAAKSVDHGRWGALLAASLQVPFLFILILPGLMGRELFPDLEEQDHIWPALVFELLPIGLRGLALAALVAALMSTIDSVLNGSASIAVNDFIKPRKKDWDDKRMLLVSRILVGVFMVIAAIWAPVIGSFGGIVEYFQSFLGYVTMPVVVVFLGGLFWARPPRHAAFWTLAIGIPVGLASFAAFEFAELIDLQFLYGTGLMLLLSLAIYVGITLRGEAPELDEDTTFTRQTWTDETSELSSLKAWQNPRYLGAGMAVATIAIALMFV</sequence>
<dbReference type="AlphaFoldDB" id="A0A1G5BSV1"/>
<accession>A0A1G5BSV1</accession>
<feature type="transmembrane region" description="Helical" evidence="7">
    <location>
        <begin position="271"/>
        <end position="293"/>
    </location>
</feature>
<feature type="transmembrane region" description="Helical" evidence="7">
    <location>
        <begin position="425"/>
        <end position="446"/>
    </location>
</feature>
<feature type="transmembrane region" description="Helical" evidence="7">
    <location>
        <begin position="232"/>
        <end position="250"/>
    </location>
</feature>
<evidence type="ECO:0000256" key="7">
    <source>
        <dbReference type="SAM" id="Phobius"/>
    </source>
</evidence>